<protein>
    <recommendedName>
        <fullName evidence="3">Pyrrolidone-carboxylate peptidase</fullName>
    </recommendedName>
</protein>
<dbReference type="Gene3D" id="3.40.630.20">
    <property type="entry name" value="Peptidase C15, pyroglutamyl peptidase I-like"/>
    <property type="match status" value="1"/>
</dbReference>
<dbReference type="InterPro" id="IPR036440">
    <property type="entry name" value="Peptidase_C15-like_sf"/>
</dbReference>
<dbReference type="SUPFAM" id="SSF53182">
    <property type="entry name" value="Pyrrolidone carboxyl peptidase (pyroglutamate aminopeptidase)"/>
    <property type="match status" value="1"/>
</dbReference>
<dbReference type="EMBL" id="QSFO01000019">
    <property type="protein sequence ID" value="RHA52095.1"/>
    <property type="molecule type" value="Genomic_DNA"/>
</dbReference>
<evidence type="ECO:0008006" key="3">
    <source>
        <dbReference type="Google" id="ProtNLM"/>
    </source>
</evidence>
<dbReference type="RefSeq" id="WP_118025846.1">
    <property type="nucleotide sequence ID" value="NZ_JBGKQM010000001.1"/>
</dbReference>
<comment type="caution">
    <text evidence="1">The sequence shown here is derived from an EMBL/GenBank/DDBJ whole genome shotgun (WGS) entry which is preliminary data.</text>
</comment>
<organism evidence="1 2">
    <name type="scientific">Eubacterium ventriosum</name>
    <dbReference type="NCBI Taxonomy" id="39496"/>
    <lineage>
        <taxon>Bacteria</taxon>
        <taxon>Bacillati</taxon>
        <taxon>Bacillota</taxon>
        <taxon>Clostridia</taxon>
        <taxon>Eubacteriales</taxon>
        <taxon>Eubacteriaceae</taxon>
        <taxon>Eubacterium</taxon>
    </lineage>
</organism>
<proteinExistence type="predicted"/>
<reference evidence="1 2" key="1">
    <citation type="submission" date="2018-08" db="EMBL/GenBank/DDBJ databases">
        <title>A genome reference for cultivated species of the human gut microbiota.</title>
        <authorList>
            <person name="Zou Y."/>
            <person name="Xue W."/>
            <person name="Luo G."/>
        </authorList>
    </citation>
    <scope>NUCLEOTIDE SEQUENCE [LARGE SCALE GENOMIC DNA]</scope>
    <source>
        <strain evidence="1 2">AM43-2</strain>
    </source>
</reference>
<evidence type="ECO:0000313" key="2">
    <source>
        <dbReference type="Proteomes" id="UP000284598"/>
    </source>
</evidence>
<name>A0A413RUR1_9FIRM</name>
<gene>
    <name evidence="1" type="ORF">DW929_11810</name>
</gene>
<evidence type="ECO:0000313" key="1">
    <source>
        <dbReference type="EMBL" id="RHA52095.1"/>
    </source>
</evidence>
<dbReference type="Proteomes" id="UP000284598">
    <property type="component" value="Unassembled WGS sequence"/>
</dbReference>
<accession>A0A413RUR1</accession>
<sequence>MKTLYVGFKGIHNSSNKLVQNLQGEKYFLTNSFEGLKRDIENLVGEYEQVYMFGLDKALKDSVRIEKCAEKDGERIYTQMQLSGIEECLKNNAIPYSVSHNSTHYLCNEAYFYMLKKMNGHVVFVHIPSTKNLTEEMLQKLVLVFEQKG</sequence>
<dbReference type="AlphaFoldDB" id="A0A413RUR1"/>